<evidence type="ECO:0000313" key="1">
    <source>
        <dbReference type="EMBL" id="MDN5203910.1"/>
    </source>
</evidence>
<dbReference type="RefSeq" id="WP_346753934.1">
    <property type="nucleotide sequence ID" value="NZ_JAUJEA010000009.1"/>
</dbReference>
<dbReference type="InterPro" id="IPR038282">
    <property type="entry name" value="DUF2267_sf"/>
</dbReference>
<keyword evidence="2" id="KW-1185">Reference proteome</keyword>
<dbReference type="EMBL" id="JAUJEA010000009">
    <property type="protein sequence ID" value="MDN5203910.1"/>
    <property type="molecule type" value="Genomic_DNA"/>
</dbReference>
<dbReference type="Gene3D" id="1.10.490.110">
    <property type="entry name" value="Uncharacterized conserved protein DUF2267"/>
    <property type="match status" value="1"/>
</dbReference>
<gene>
    <name evidence="1" type="ORF">QQ008_21135</name>
</gene>
<proteinExistence type="predicted"/>
<dbReference type="Pfam" id="PF10025">
    <property type="entry name" value="DUF2267"/>
    <property type="match status" value="1"/>
</dbReference>
<name>A0ABT8KWU8_9BACT</name>
<accession>A0ABT8KWU8</accession>
<comment type="caution">
    <text evidence="1">The sequence shown here is derived from an EMBL/GenBank/DDBJ whole genome shotgun (WGS) entry which is preliminary data.</text>
</comment>
<reference evidence="1" key="1">
    <citation type="submission" date="2023-06" db="EMBL/GenBank/DDBJ databases">
        <title>Genomic of Parafulvivirga corallium.</title>
        <authorList>
            <person name="Wang G."/>
        </authorList>
    </citation>
    <scope>NUCLEOTIDE SEQUENCE</scope>
    <source>
        <strain evidence="1">BMA10</strain>
    </source>
</reference>
<evidence type="ECO:0000313" key="2">
    <source>
        <dbReference type="Proteomes" id="UP001172082"/>
    </source>
</evidence>
<protein>
    <submittedName>
        <fullName evidence="1">DUF2267 domain-containing protein</fullName>
    </submittedName>
</protein>
<dbReference type="InterPro" id="IPR018727">
    <property type="entry name" value="DUF2267"/>
</dbReference>
<organism evidence="1 2">
    <name type="scientific">Splendidivirga corallicola</name>
    <dbReference type="NCBI Taxonomy" id="3051826"/>
    <lineage>
        <taxon>Bacteria</taxon>
        <taxon>Pseudomonadati</taxon>
        <taxon>Bacteroidota</taxon>
        <taxon>Cytophagia</taxon>
        <taxon>Cytophagales</taxon>
        <taxon>Splendidivirgaceae</taxon>
        <taxon>Splendidivirga</taxon>
    </lineage>
</organism>
<dbReference type="Proteomes" id="UP001172082">
    <property type="component" value="Unassembled WGS sequence"/>
</dbReference>
<sequence length="147" mass="16674">MAVNFDKYASKGNEILNELGKELGFPGERELTGRILRSVLHALRNRLTFEESLQLLAQLPVALKGIYVEGWSSKHKSKRVRTVREFIEEVQLEDYPTGQYDFSNDASGEKTISIVFSVLQRHISRGEAKDIMAVLPKALKDLWAVKV</sequence>